<feature type="transmembrane region" description="Helical" evidence="1">
    <location>
        <begin position="76"/>
        <end position="94"/>
    </location>
</feature>
<dbReference type="EMBL" id="JABTCF010000001">
    <property type="protein sequence ID" value="MBD0776831.1"/>
    <property type="molecule type" value="Genomic_DNA"/>
</dbReference>
<protein>
    <submittedName>
        <fullName evidence="2">DUF308 domain-containing protein</fullName>
    </submittedName>
</protein>
<evidence type="ECO:0000313" key="2">
    <source>
        <dbReference type="EMBL" id="MBD0776831.1"/>
    </source>
</evidence>
<keyword evidence="1" id="KW-1133">Transmembrane helix</keyword>
<keyword evidence="3" id="KW-1185">Reference proteome</keyword>
<dbReference type="InterPro" id="IPR005325">
    <property type="entry name" value="DUF308_memb"/>
</dbReference>
<comment type="caution">
    <text evidence="2">The sequence shown here is derived from an EMBL/GenBank/DDBJ whole genome shotgun (WGS) entry which is preliminary data.</text>
</comment>
<accession>A0ABR7UXE8</accession>
<feature type="transmembrane region" description="Helical" evidence="1">
    <location>
        <begin position="18"/>
        <end position="38"/>
    </location>
</feature>
<keyword evidence="1" id="KW-0812">Transmembrane</keyword>
<organism evidence="2 3">
    <name type="scientific">Maribacter aquimaris</name>
    <dbReference type="NCBI Taxonomy" id="2737171"/>
    <lineage>
        <taxon>Bacteria</taxon>
        <taxon>Pseudomonadati</taxon>
        <taxon>Bacteroidota</taxon>
        <taxon>Flavobacteriia</taxon>
        <taxon>Flavobacteriales</taxon>
        <taxon>Flavobacteriaceae</taxon>
        <taxon>Maribacter</taxon>
    </lineage>
</organism>
<dbReference type="Proteomes" id="UP001166021">
    <property type="component" value="Unassembled WGS sequence"/>
</dbReference>
<proteinExistence type="predicted"/>
<dbReference type="InterPro" id="IPR052712">
    <property type="entry name" value="Acid_resist_chaperone_HdeD"/>
</dbReference>
<name>A0ABR7UXE8_9FLAO</name>
<evidence type="ECO:0000313" key="3">
    <source>
        <dbReference type="Proteomes" id="UP001166021"/>
    </source>
</evidence>
<dbReference type="PANTHER" id="PTHR34989:SF1">
    <property type="entry name" value="PROTEIN HDED"/>
    <property type="match status" value="1"/>
</dbReference>
<feature type="transmembrane region" description="Helical" evidence="1">
    <location>
        <begin position="44"/>
        <end position="64"/>
    </location>
</feature>
<feature type="transmembrane region" description="Helical" evidence="1">
    <location>
        <begin position="106"/>
        <end position="126"/>
    </location>
</feature>
<dbReference type="Pfam" id="PF03729">
    <property type="entry name" value="DUF308"/>
    <property type="match status" value="2"/>
</dbReference>
<feature type="transmembrane region" description="Helical" evidence="1">
    <location>
        <begin position="135"/>
        <end position="156"/>
    </location>
</feature>
<keyword evidence="1" id="KW-0472">Membrane</keyword>
<gene>
    <name evidence="2" type="ORF">HPE56_03405</name>
</gene>
<reference evidence="2" key="1">
    <citation type="submission" date="2020-05" db="EMBL/GenBank/DDBJ databases">
        <title>The draft genome sequence of Maribacter sp. ANRC-HE7.</title>
        <authorList>
            <person name="Mu L."/>
        </authorList>
    </citation>
    <scope>NUCLEOTIDE SEQUENCE</scope>
    <source>
        <strain evidence="2">ANRC-HE7</strain>
    </source>
</reference>
<dbReference type="RefSeq" id="WP_188242341.1">
    <property type="nucleotide sequence ID" value="NZ_JABTCF010000001.1"/>
</dbReference>
<sequence>MIRTSTTLNNHPSFDTKYWWIQILLGIGFIVLSIWFYMTPVETYVSLAIFFSYAMFVTGVFEVINALSLRKTFNGWGLLLTGAIIDLLLGGYLITNEIMTLEILPLLLGIWFIFRSFSFLVTYGLFRKKSIKNTGWLLVGALLILVFAIAILAMPVLGELTLVYTVSFAFFFMGLFRITLGIQLLKARKQ</sequence>
<feature type="transmembrane region" description="Helical" evidence="1">
    <location>
        <begin position="162"/>
        <end position="185"/>
    </location>
</feature>
<dbReference type="PANTHER" id="PTHR34989">
    <property type="entry name" value="PROTEIN HDED"/>
    <property type="match status" value="1"/>
</dbReference>
<evidence type="ECO:0000256" key="1">
    <source>
        <dbReference type="SAM" id="Phobius"/>
    </source>
</evidence>